<gene>
    <name evidence="2" type="ORF">GCM10008013_20940</name>
</gene>
<protein>
    <submittedName>
        <fullName evidence="2">Uncharacterized protein</fullName>
    </submittedName>
</protein>
<reference evidence="3" key="1">
    <citation type="journal article" date="2019" name="Int. J. Syst. Evol. Microbiol.">
        <title>The Global Catalogue of Microorganisms (GCM) 10K type strain sequencing project: providing services to taxonomists for standard genome sequencing and annotation.</title>
        <authorList>
            <consortium name="The Broad Institute Genomics Platform"/>
            <consortium name="The Broad Institute Genome Sequencing Center for Infectious Disease"/>
            <person name="Wu L."/>
            <person name="Ma J."/>
        </authorList>
    </citation>
    <scope>NUCLEOTIDE SEQUENCE [LARGE SCALE GENOMIC DNA]</scope>
    <source>
        <strain evidence="3">CGMCC 1.12769</strain>
    </source>
</reference>
<dbReference type="Proteomes" id="UP000659344">
    <property type="component" value="Unassembled WGS sequence"/>
</dbReference>
<comment type="caution">
    <text evidence="2">The sequence shown here is derived from an EMBL/GenBank/DDBJ whole genome shotgun (WGS) entry which is preliminary data.</text>
</comment>
<evidence type="ECO:0000313" key="2">
    <source>
        <dbReference type="EMBL" id="GGH22479.1"/>
    </source>
</evidence>
<sequence>MRKLFFVTLLLLIFLVGCSSGKVKPTVSTSPPPSPSATPTPSPTPIPEQEQDQVEPGQDPVHTSVIDPSKLGNIFGFAGINGQQILVTGLEKDQDNKMVQLNKAIGANGAVVSVKYLKWQAGNDELNNGRDLAINMENEPGYLFTVEEGAAEQDQTYYLINDTEFDTGALLAIQEKNEPVSDEQLLSQLATIHDRKIEQAWTLTEIAGTDGLYLVHFETVGEEHLFSLVVIRGDELIFKDYPATQKETTSVWRVDDGGEVSSDNFSMMFAANTSDGILISLNWWGAEGVNSLFLLEKNHKLEDLETRYGRYTSPL</sequence>
<feature type="region of interest" description="Disordered" evidence="1">
    <location>
        <begin position="24"/>
        <end position="63"/>
    </location>
</feature>
<proteinExistence type="predicted"/>
<dbReference type="EMBL" id="BMFT01000001">
    <property type="protein sequence ID" value="GGH22479.1"/>
    <property type="molecule type" value="Genomic_DNA"/>
</dbReference>
<organism evidence="2 3">
    <name type="scientific">Paenibacillus segetis</name>
    <dbReference type="NCBI Taxonomy" id="1325360"/>
    <lineage>
        <taxon>Bacteria</taxon>
        <taxon>Bacillati</taxon>
        <taxon>Bacillota</taxon>
        <taxon>Bacilli</taxon>
        <taxon>Bacillales</taxon>
        <taxon>Paenibacillaceae</taxon>
        <taxon>Paenibacillus</taxon>
    </lineage>
</organism>
<accession>A0ABQ1YDS5</accession>
<evidence type="ECO:0000313" key="3">
    <source>
        <dbReference type="Proteomes" id="UP000659344"/>
    </source>
</evidence>
<feature type="compositionally biased region" description="Pro residues" evidence="1">
    <location>
        <begin position="30"/>
        <end position="46"/>
    </location>
</feature>
<dbReference type="PROSITE" id="PS51257">
    <property type="entry name" value="PROKAR_LIPOPROTEIN"/>
    <property type="match status" value="1"/>
</dbReference>
<evidence type="ECO:0000256" key="1">
    <source>
        <dbReference type="SAM" id="MobiDB-lite"/>
    </source>
</evidence>
<keyword evidence="3" id="KW-1185">Reference proteome</keyword>
<dbReference type="RefSeq" id="WP_188538406.1">
    <property type="nucleotide sequence ID" value="NZ_BMFT01000001.1"/>
</dbReference>
<name>A0ABQ1YDS5_9BACL</name>